<accession>A0ABQ3AZ68</accession>
<dbReference type="SUPFAM" id="SSF46548">
    <property type="entry name" value="alpha-helical ferredoxin"/>
    <property type="match status" value="1"/>
</dbReference>
<dbReference type="EC" id="7.-.-.-" evidence="8"/>
<dbReference type="InterPro" id="IPR010208">
    <property type="entry name" value="Ion_transpt_RnfC/RsxC"/>
</dbReference>
<keyword evidence="12" id="KW-1185">Reference proteome</keyword>
<dbReference type="Pfam" id="PF01512">
    <property type="entry name" value="Complex1_51K"/>
    <property type="match status" value="1"/>
</dbReference>
<dbReference type="Pfam" id="PF13183">
    <property type="entry name" value="Fer4_8"/>
    <property type="match status" value="1"/>
</dbReference>
<evidence type="ECO:0000256" key="3">
    <source>
        <dbReference type="ARBA" id="ARBA00022723"/>
    </source>
</evidence>
<keyword evidence="4 8" id="KW-0677">Repeat</keyword>
<dbReference type="NCBIfam" id="TIGR01945">
    <property type="entry name" value="rnfC"/>
    <property type="match status" value="1"/>
</dbReference>
<dbReference type="PANTHER" id="PTHR43034">
    <property type="entry name" value="ION-TRANSLOCATING OXIDOREDUCTASE COMPLEX SUBUNIT C"/>
    <property type="match status" value="1"/>
</dbReference>
<dbReference type="Pfam" id="PF13375">
    <property type="entry name" value="RnfC_N"/>
    <property type="match status" value="1"/>
</dbReference>
<dbReference type="PROSITE" id="PS00198">
    <property type="entry name" value="4FE4S_FER_1"/>
    <property type="match status" value="1"/>
</dbReference>
<feature type="domain" description="4Fe-4S ferredoxin-type" evidence="10">
    <location>
        <begin position="372"/>
        <end position="402"/>
    </location>
</feature>
<sequence length="772" mass="83650">MNVSNVIKIFEFPGGIYPPENKTQSMQLPLGSVPIPPQLIIPLNQHIGAPAKPIVQIGDKVLAGQLIAAADGTFSANVHASSSGVVSAINNFVLPHPSGMSGECITITTDGKHESFITEACEDFTALDPLRLLDKIRAAGVIGLGGAGFPTSVKLNIKSTQKIDTLIINGAECEPYITADDMLMQARADDIIAGSFLLAHILHNPKRLVIAVEDNKPKAIAALQTALKNYVEKNPGSSIEIIGVPTKYPSGGAKQLIQIITGHEIPHGHHSADINASCVNVGTAAAAWRAVHFGEPLTSRITTVVGESLDTQRNIDVLIGTPIDYVLKHHGFNPAKASRVIMGGSMMGFTLHDLRAPVIKTTNCILAPTKKEAPIPPPAQACIRCGLCSEVCPASLLPQQLFWYAQAEDTDRLQAHNLFDCIECGACSYVCPSKIPLVQYYRAAKGNIRQQLADKEKADRSRQRFEFRQTRIEKEEAAKEVKRVARKKAADEVKQKLAEQKAKANDEPVVEENILAAAPQVAAVVTAVAKANSAQPGFEEQKSRLERIVGAAKNSLESARAPLVPKNPEFPITEEQLVRQQSRIKQTELKLAEAEKKLSEFLATANSQPTEDLVTAAMARAQTKLSLSPAEKLRANLEALEARLQKAQEKAEQAKAEASPSANALQLGVVKMQEKIADVKAELAELEKAQPKASNKAEQTAVEQAMQKAKARAESLANMSEEEKRADQIKTMEARLQKAKERLARAESENDPHVEAFKKAVINIEEKLKELL</sequence>
<keyword evidence="6 8" id="KW-0408">Iron</keyword>
<feature type="binding site" evidence="8">
    <location>
        <position position="421"/>
    </location>
    <ligand>
        <name>[4Fe-4S] cluster</name>
        <dbReference type="ChEBI" id="CHEBI:49883"/>
        <label>2</label>
    </ligand>
</feature>
<gene>
    <name evidence="8" type="primary">rnfC</name>
    <name evidence="11" type="ORF">GCM10011613_11510</name>
</gene>
<evidence type="ECO:0000256" key="2">
    <source>
        <dbReference type="ARBA" id="ARBA00022485"/>
    </source>
</evidence>
<protein>
    <recommendedName>
        <fullName evidence="8">Ion-translocating oxidoreductase complex subunit C</fullName>
        <ecNumber evidence="8">7.-.-.-</ecNumber>
    </recommendedName>
    <alternativeName>
        <fullName evidence="8">Rnf electron transport complex subunit C</fullName>
    </alternativeName>
</protein>
<dbReference type="Proteomes" id="UP000619761">
    <property type="component" value="Unassembled WGS sequence"/>
</dbReference>
<dbReference type="RefSeq" id="WP_189416649.1">
    <property type="nucleotide sequence ID" value="NZ_BMYZ01000001.1"/>
</dbReference>
<keyword evidence="8" id="KW-1003">Cell membrane</keyword>
<dbReference type="InterPro" id="IPR017896">
    <property type="entry name" value="4Fe4S_Fe-S-bd"/>
</dbReference>
<feature type="domain" description="4Fe-4S ferredoxin-type" evidence="10">
    <location>
        <begin position="411"/>
        <end position="441"/>
    </location>
</feature>
<keyword evidence="8" id="KW-1278">Translocase</keyword>
<dbReference type="InterPro" id="IPR026902">
    <property type="entry name" value="RnfC_N"/>
</dbReference>
<feature type="binding site" evidence="8">
    <location>
        <position position="427"/>
    </location>
    <ligand>
        <name>[4Fe-4S] cluster</name>
        <dbReference type="ChEBI" id="CHEBI:49883"/>
        <label>2</label>
    </ligand>
</feature>
<evidence type="ECO:0000313" key="11">
    <source>
        <dbReference type="EMBL" id="GGY68891.1"/>
    </source>
</evidence>
<feature type="coiled-coil region" evidence="9">
    <location>
        <begin position="577"/>
        <end position="604"/>
    </location>
</feature>
<evidence type="ECO:0000256" key="9">
    <source>
        <dbReference type="SAM" id="Coils"/>
    </source>
</evidence>
<dbReference type="HAMAP" id="MF_00461">
    <property type="entry name" value="RsxC_RnfC"/>
    <property type="match status" value="1"/>
</dbReference>
<feature type="binding site" evidence="8">
    <location>
        <position position="392"/>
    </location>
    <ligand>
        <name>[4Fe-4S] cluster</name>
        <dbReference type="ChEBI" id="CHEBI:49883"/>
        <label>2</label>
    </ligand>
</feature>
<evidence type="ECO:0000256" key="6">
    <source>
        <dbReference type="ARBA" id="ARBA00023004"/>
    </source>
</evidence>
<name>A0ABQ3AZ68_9GAMM</name>
<comment type="similarity">
    <text evidence="8">Belongs to the 4Fe4S bacterial-type ferredoxin family. RnfC subfamily.</text>
</comment>
<keyword evidence="8" id="KW-0472">Membrane</keyword>
<dbReference type="Gene3D" id="3.40.50.11540">
    <property type="entry name" value="NADH-ubiquinone oxidoreductase 51kDa subunit"/>
    <property type="match status" value="1"/>
</dbReference>
<organism evidence="11 12">
    <name type="scientific">Cellvibrio zantedeschiae</name>
    <dbReference type="NCBI Taxonomy" id="1237077"/>
    <lineage>
        <taxon>Bacteria</taxon>
        <taxon>Pseudomonadati</taxon>
        <taxon>Pseudomonadota</taxon>
        <taxon>Gammaproteobacteria</taxon>
        <taxon>Cellvibrionales</taxon>
        <taxon>Cellvibrionaceae</taxon>
        <taxon>Cellvibrio</taxon>
    </lineage>
</organism>
<keyword evidence="3 8" id="KW-0479">Metal-binding</keyword>
<dbReference type="EMBL" id="BMYZ01000001">
    <property type="protein sequence ID" value="GGY68891.1"/>
    <property type="molecule type" value="Genomic_DNA"/>
</dbReference>
<evidence type="ECO:0000256" key="1">
    <source>
        <dbReference type="ARBA" id="ARBA00022448"/>
    </source>
</evidence>
<comment type="cofactor">
    <cofactor evidence="8">
        <name>[4Fe-4S] cluster</name>
        <dbReference type="ChEBI" id="CHEBI:49883"/>
    </cofactor>
    <text evidence="8">Binds 2 [4Fe-4S] clusters per subunit.</text>
</comment>
<evidence type="ECO:0000256" key="7">
    <source>
        <dbReference type="ARBA" id="ARBA00023014"/>
    </source>
</evidence>
<dbReference type="Pfam" id="PF10531">
    <property type="entry name" value="SLBB"/>
    <property type="match status" value="1"/>
</dbReference>
<evidence type="ECO:0000256" key="8">
    <source>
        <dbReference type="HAMAP-Rule" id="MF_00461"/>
    </source>
</evidence>
<reference evidence="12" key="1">
    <citation type="journal article" date="2019" name="Int. J. Syst. Evol. Microbiol.">
        <title>The Global Catalogue of Microorganisms (GCM) 10K type strain sequencing project: providing services to taxonomists for standard genome sequencing and annotation.</title>
        <authorList>
            <consortium name="The Broad Institute Genomics Platform"/>
            <consortium name="The Broad Institute Genome Sequencing Center for Infectious Disease"/>
            <person name="Wu L."/>
            <person name="Ma J."/>
        </authorList>
    </citation>
    <scope>NUCLEOTIDE SEQUENCE [LARGE SCALE GENOMIC DNA]</scope>
    <source>
        <strain evidence="12">KCTC 32239</strain>
    </source>
</reference>
<dbReference type="SUPFAM" id="SSF142019">
    <property type="entry name" value="Nqo1 FMN-binding domain-like"/>
    <property type="match status" value="1"/>
</dbReference>
<comment type="caution">
    <text evidence="11">The sequence shown here is derived from an EMBL/GenBank/DDBJ whole genome shotgun (WGS) entry which is preliminary data.</text>
</comment>
<dbReference type="InterPro" id="IPR017900">
    <property type="entry name" value="4Fe4S_Fe_S_CS"/>
</dbReference>
<keyword evidence="8" id="KW-0997">Cell inner membrane</keyword>
<feature type="binding site" evidence="8">
    <location>
        <position position="431"/>
    </location>
    <ligand>
        <name>[4Fe-4S] cluster</name>
        <dbReference type="ChEBI" id="CHEBI:49883"/>
        <label>1</label>
    </ligand>
</feature>
<dbReference type="PANTHER" id="PTHR43034:SF2">
    <property type="entry name" value="ION-TRANSLOCATING OXIDOREDUCTASE COMPLEX SUBUNIT C"/>
    <property type="match status" value="1"/>
</dbReference>
<proteinExistence type="inferred from homology"/>
<keyword evidence="1 8" id="KW-0813">Transport</keyword>
<keyword evidence="9" id="KW-0175">Coiled coil</keyword>
<dbReference type="InterPro" id="IPR019554">
    <property type="entry name" value="Soluble_ligand-bd"/>
</dbReference>
<feature type="coiled-coil region" evidence="9">
    <location>
        <begin position="467"/>
        <end position="507"/>
    </location>
</feature>
<dbReference type="PROSITE" id="PS51379">
    <property type="entry name" value="4FE4S_FER_2"/>
    <property type="match status" value="2"/>
</dbReference>
<keyword evidence="2 8" id="KW-0004">4Fe-4S</keyword>
<comment type="function">
    <text evidence="8">Part of a membrane-bound complex that couples electron transfer with translocation of ions across the membrane.</text>
</comment>
<keyword evidence="7 8" id="KW-0411">Iron-sulfur</keyword>
<feature type="binding site" evidence="8">
    <location>
        <position position="388"/>
    </location>
    <ligand>
        <name>[4Fe-4S] cluster</name>
        <dbReference type="ChEBI" id="CHEBI:49883"/>
        <label>1</label>
    </ligand>
</feature>
<feature type="binding site" evidence="8">
    <location>
        <position position="424"/>
    </location>
    <ligand>
        <name>[4Fe-4S] cluster</name>
        <dbReference type="ChEBI" id="CHEBI:49883"/>
        <label>2</label>
    </ligand>
</feature>
<keyword evidence="5 8" id="KW-0249">Electron transport</keyword>
<comment type="subcellular location">
    <subcellularLocation>
        <location evidence="8">Cell inner membrane</location>
        <topology evidence="8">Peripheral membrane protein</topology>
    </subcellularLocation>
</comment>
<evidence type="ECO:0000259" key="10">
    <source>
        <dbReference type="PROSITE" id="PS51379"/>
    </source>
</evidence>
<comment type="subunit">
    <text evidence="8">The complex is composed of six subunits: RnfA, RnfB, RnfC, RnfD, RnfE and RnfG.</text>
</comment>
<evidence type="ECO:0000256" key="5">
    <source>
        <dbReference type="ARBA" id="ARBA00022982"/>
    </source>
</evidence>
<dbReference type="InterPro" id="IPR011538">
    <property type="entry name" value="Nuo51_FMN-bd"/>
</dbReference>
<feature type="binding site" evidence="8">
    <location>
        <position position="382"/>
    </location>
    <ligand>
        <name>[4Fe-4S] cluster</name>
        <dbReference type="ChEBI" id="CHEBI:49883"/>
        <label>1</label>
    </ligand>
</feature>
<dbReference type="NCBIfam" id="NF003454">
    <property type="entry name" value="PRK05035.1"/>
    <property type="match status" value="1"/>
</dbReference>
<dbReference type="InterPro" id="IPR037225">
    <property type="entry name" value="Nuo51_FMN-bd_sf"/>
</dbReference>
<feature type="binding site" evidence="8">
    <location>
        <position position="385"/>
    </location>
    <ligand>
        <name>[4Fe-4S] cluster</name>
        <dbReference type="ChEBI" id="CHEBI:49883"/>
        <label>1</label>
    </ligand>
</feature>
<evidence type="ECO:0000313" key="12">
    <source>
        <dbReference type="Proteomes" id="UP000619761"/>
    </source>
</evidence>
<dbReference type="Gene3D" id="3.30.70.20">
    <property type="match status" value="1"/>
</dbReference>
<evidence type="ECO:0000256" key="4">
    <source>
        <dbReference type="ARBA" id="ARBA00022737"/>
    </source>
</evidence>
<feature type="coiled-coil region" evidence="9">
    <location>
        <begin position="630"/>
        <end position="749"/>
    </location>
</feature>